<evidence type="ECO:0000256" key="1">
    <source>
        <dbReference type="SAM" id="Phobius"/>
    </source>
</evidence>
<feature type="transmembrane region" description="Helical" evidence="1">
    <location>
        <begin position="16"/>
        <end position="36"/>
    </location>
</feature>
<dbReference type="Proteomes" id="UP000325054">
    <property type="component" value="Unassembled WGS sequence"/>
</dbReference>
<feature type="transmembrane region" description="Helical" evidence="1">
    <location>
        <begin position="42"/>
        <end position="61"/>
    </location>
</feature>
<dbReference type="AlphaFoldDB" id="A0A5D4UAD8"/>
<evidence type="ECO:0000313" key="3">
    <source>
        <dbReference type="Proteomes" id="UP000325054"/>
    </source>
</evidence>
<dbReference type="OrthoDB" id="2927259at2"/>
<sequence>MKGVKKPIKENRKTDSILMALVVVLLVKNAIDLFFFDLLPTAADNLFWFLISTVLLVTFFIKKNYIFLAIMLVLLIAGLVNLSLEI</sequence>
<comment type="caution">
    <text evidence="2">The sequence shown here is derived from an EMBL/GenBank/DDBJ whole genome shotgun (WGS) entry which is preliminary data.</text>
</comment>
<reference evidence="2 3" key="1">
    <citation type="submission" date="2019-08" db="EMBL/GenBank/DDBJ databases">
        <title>Bacillus genomes from the desert of Cuatro Cienegas, Coahuila.</title>
        <authorList>
            <person name="Olmedo-Alvarez G."/>
        </authorList>
    </citation>
    <scope>NUCLEOTIDE SEQUENCE [LARGE SCALE GENOMIC DNA]</scope>
    <source>
        <strain evidence="2 3">CH451a_14T</strain>
    </source>
</reference>
<keyword evidence="1" id="KW-0472">Membrane</keyword>
<organism evidence="2 3">
    <name type="scientific">Rossellomorea aquimaris</name>
    <dbReference type="NCBI Taxonomy" id="189382"/>
    <lineage>
        <taxon>Bacteria</taxon>
        <taxon>Bacillati</taxon>
        <taxon>Bacillota</taxon>
        <taxon>Bacilli</taxon>
        <taxon>Bacillales</taxon>
        <taxon>Bacillaceae</taxon>
        <taxon>Rossellomorea</taxon>
    </lineage>
</organism>
<feature type="transmembrane region" description="Helical" evidence="1">
    <location>
        <begin position="66"/>
        <end position="84"/>
    </location>
</feature>
<keyword evidence="1" id="KW-1133">Transmembrane helix</keyword>
<keyword evidence="1" id="KW-0812">Transmembrane</keyword>
<accession>A0A5D4UAD8</accession>
<name>A0A5D4UAD8_9BACI</name>
<gene>
    <name evidence="2" type="ORF">FZC80_02035</name>
</gene>
<proteinExistence type="predicted"/>
<dbReference type="EMBL" id="VTEW01000001">
    <property type="protein sequence ID" value="TYS84284.1"/>
    <property type="molecule type" value="Genomic_DNA"/>
</dbReference>
<evidence type="ECO:0000313" key="2">
    <source>
        <dbReference type="EMBL" id="TYS84284.1"/>
    </source>
</evidence>
<dbReference type="RefSeq" id="WP_148990627.1">
    <property type="nucleotide sequence ID" value="NZ_VTEW01000001.1"/>
</dbReference>
<protein>
    <submittedName>
        <fullName evidence="2">Uncharacterized protein</fullName>
    </submittedName>
</protein>